<dbReference type="AlphaFoldDB" id="A0AAV4MQ43"/>
<sequence length="84" mass="10067">MVLWPSIKENSSIKTKFAPVERPVEDRLHLVFHCERWQDFRDKCFPKNFRQLSLLQLLLCKTVRTALETIMKKKLEVMLQELPP</sequence>
<comment type="caution">
    <text evidence="1">The sequence shown here is derived from an EMBL/GenBank/DDBJ whole genome shotgun (WGS) entry which is preliminary data.</text>
</comment>
<evidence type="ECO:0000313" key="1">
    <source>
        <dbReference type="EMBL" id="GIX74551.1"/>
    </source>
</evidence>
<keyword evidence="2" id="KW-1185">Reference proteome</keyword>
<dbReference type="EMBL" id="BPLR01020075">
    <property type="protein sequence ID" value="GIX74551.1"/>
    <property type="molecule type" value="Genomic_DNA"/>
</dbReference>
<protein>
    <submittedName>
        <fullName evidence="1">Uncharacterized protein</fullName>
    </submittedName>
</protein>
<gene>
    <name evidence="1" type="ORF">CEXT_160291</name>
</gene>
<organism evidence="1 2">
    <name type="scientific">Caerostris extrusa</name>
    <name type="common">Bark spider</name>
    <name type="synonym">Caerostris bankana</name>
    <dbReference type="NCBI Taxonomy" id="172846"/>
    <lineage>
        <taxon>Eukaryota</taxon>
        <taxon>Metazoa</taxon>
        <taxon>Ecdysozoa</taxon>
        <taxon>Arthropoda</taxon>
        <taxon>Chelicerata</taxon>
        <taxon>Arachnida</taxon>
        <taxon>Araneae</taxon>
        <taxon>Araneomorphae</taxon>
        <taxon>Entelegynae</taxon>
        <taxon>Araneoidea</taxon>
        <taxon>Araneidae</taxon>
        <taxon>Caerostris</taxon>
    </lineage>
</organism>
<reference evidence="1 2" key="1">
    <citation type="submission" date="2021-06" db="EMBL/GenBank/DDBJ databases">
        <title>Caerostris extrusa draft genome.</title>
        <authorList>
            <person name="Kono N."/>
            <person name="Arakawa K."/>
        </authorList>
    </citation>
    <scope>NUCLEOTIDE SEQUENCE [LARGE SCALE GENOMIC DNA]</scope>
</reference>
<accession>A0AAV4MQ43</accession>
<dbReference type="Proteomes" id="UP001054945">
    <property type="component" value="Unassembled WGS sequence"/>
</dbReference>
<name>A0AAV4MQ43_CAEEX</name>
<evidence type="ECO:0000313" key="2">
    <source>
        <dbReference type="Proteomes" id="UP001054945"/>
    </source>
</evidence>
<proteinExistence type="predicted"/>